<feature type="region of interest" description="Disordered" evidence="8">
    <location>
        <begin position="1"/>
        <end position="21"/>
    </location>
</feature>
<dbReference type="KEGG" id="ggr:HKW67_04555"/>
<dbReference type="PRINTS" id="PR00800">
    <property type="entry name" value="YHDCRBOXLASE"/>
</dbReference>
<proteinExistence type="inferred from homology"/>
<dbReference type="PANTHER" id="PTHR11999">
    <property type="entry name" value="GROUP II PYRIDOXAL-5-PHOSPHATE DECARBOXYLASE"/>
    <property type="match status" value="1"/>
</dbReference>
<feature type="modified residue" description="N6-(pyridoxal phosphate)lysine" evidence="6">
    <location>
        <position position="323"/>
    </location>
</feature>
<accession>A0A6M4IIB7</accession>
<organism evidence="9 10">
    <name type="scientific">Gemmatimonas groenlandica</name>
    <dbReference type="NCBI Taxonomy" id="2732249"/>
    <lineage>
        <taxon>Bacteria</taxon>
        <taxon>Pseudomonadati</taxon>
        <taxon>Gemmatimonadota</taxon>
        <taxon>Gemmatimonadia</taxon>
        <taxon>Gemmatimonadales</taxon>
        <taxon>Gemmatimonadaceae</taxon>
        <taxon>Gemmatimonas</taxon>
    </lineage>
</organism>
<dbReference type="InterPro" id="IPR015421">
    <property type="entry name" value="PyrdxlP-dep_Trfase_major"/>
</dbReference>
<dbReference type="InterPro" id="IPR015422">
    <property type="entry name" value="PyrdxlP-dep_Trfase_small"/>
</dbReference>
<dbReference type="Gene3D" id="3.90.1150.10">
    <property type="entry name" value="Aspartate Aminotransferase, domain 1"/>
    <property type="match status" value="1"/>
</dbReference>
<evidence type="ECO:0000313" key="9">
    <source>
        <dbReference type="EMBL" id="QJR34834.1"/>
    </source>
</evidence>
<dbReference type="Pfam" id="PF00282">
    <property type="entry name" value="Pyridoxal_deC"/>
    <property type="match status" value="1"/>
</dbReference>
<sequence length="515" mass="55721">MTAIPSAQTSPLPPGTESFDPANSEAWEALRALGHRMLDDMLDIQSSLTHRPAWQELPATKRHLFDEPAPIEGIGADAAYDRFRSHILPYGNGNWHPRFFGWVQGQGTPLAMLAEMLAAGMNPHLAGFNHSPPMVERQVVSWLAQLMGIPGAGGLLVTGGTAANTHALGVARFAAVRARGGNVREHGLQHWPEGPTAKPLVFYGSVETHGWARKAAEWLGLGDRAFRRVPVDAAYEMDLVALRGMIERDRQNGLDPFCVMGTAGTVNTGATDALPAIAQLCRDESLWFHVDGAFGALAVLAPSVRDQMAGLELADSIAFDLHKWGAMPFECACVLVRDPAVNHDTFRANASYLAETSRGVSAGGVYFADRGLDLTRGFKALKVWMQLQASGVAKLGRIIEQNVTQAQHFARAVLAHPSLELLAPAPLNIVCFRYRADALDDDTLNVMNEELLLRLQERGIAVPSSTRIGGRFALRLAHVNHRTTDEDMALVLAAVTEIGDELVGELVAARAQRGP</sequence>
<keyword evidence="4 6" id="KW-0663">Pyridoxal phosphate</keyword>
<evidence type="ECO:0000256" key="1">
    <source>
        <dbReference type="ARBA" id="ARBA00001933"/>
    </source>
</evidence>
<dbReference type="SUPFAM" id="SSF53383">
    <property type="entry name" value="PLP-dependent transferases"/>
    <property type="match status" value="1"/>
</dbReference>
<dbReference type="PROSITE" id="PS00392">
    <property type="entry name" value="DDC_GAD_HDC_YDC"/>
    <property type="match status" value="1"/>
</dbReference>
<keyword evidence="5 7" id="KW-0456">Lyase</keyword>
<name>A0A6M4IIB7_9BACT</name>
<dbReference type="AlphaFoldDB" id="A0A6M4IIB7"/>
<evidence type="ECO:0000256" key="8">
    <source>
        <dbReference type="SAM" id="MobiDB-lite"/>
    </source>
</evidence>
<dbReference type="InterPro" id="IPR021115">
    <property type="entry name" value="Pyridoxal-P_BS"/>
</dbReference>
<dbReference type="InterPro" id="IPR015424">
    <property type="entry name" value="PyrdxlP-dep_Trfase"/>
</dbReference>
<gene>
    <name evidence="9" type="ORF">HKW67_04555</name>
</gene>
<keyword evidence="3" id="KW-0210">Decarboxylase</keyword>
<dbReference type="Gene3D" id="1.20.1340.10">
    <property type="entry name" value="dopa decarboxylase, N-terminal domain"/>
    <property type="match status" value="1"/>
</dbReference>
<dbReference type="GO" id="GO:0006520">
    <property type="term" value="P:amino acid metabolic process"/>
    <property type="evidence" value="ECO:0007669"/>
    <property type="project" value="InterPro"/>
</dbReference>
<evidence type="ECO:0000256" key="3">
    <source>
        <dbReference type="ARBA" id="ARBA00022793"/>
    </source>
</evidence>
<evidence type="ECO:0000313" key="10">
    <source>
        <dbReference type="Proteomes" id="UP000500938"/>
    </source>
</evidence>
<dbReference type="Proteomes" id="UP000500938">
    <property type="component" value="Chromosome"/>
</dbReference>
<reference evidence="9 10" key="1">
    <citation type="submission" date="2020-05" db="EMBL/GenBank/DDBJ databases">
        <title>Complete genome sequence of Gemmatimonas greenlandica TET16.</title>
        <authorList>
            <person name="Zeng Y."/>
        </authorList>
    </citation>
    <scope>NUCLEOTIDE SEQUENCE [LARGE SCALE GENOMIC DNA]</scope>
    <source>
        <strain evidence="9 10">TET16</strain>
    </source>
</reference>
<evidence type="ECO:0000256" key="4">
    <source>
        <dbReference type="ARBA" id="ARBA00022898"/>
    </source>
</evidence>
<dbReference type="InterPro" id="IPR002129">
    <property type="entry name" value="PyrdxlP-dep_de-COase"/>
</dbReference>
<evidence type="ECO:0000256" key="6">
    <source>
        <dbReference type="PIRSR" id="PIRSR602129-50"/>
    </source>
</evidence>
<dbReference type="GO" id="GO:0030170">
    <property type="term" value="F:pyridoxal phosphate binding"/>
    <property type="evidence" value="ECO:0007669"/>
    <property type="project" value="InterPro"/>
</dbReference>
<evidence type="ECO:0000256" key="7">
    <source>
        <dbReference type="RuleBase" id="RU000382"/>
    </source>
</evidence>
<dbReference type="PANTHER" id="PTHR11999:SF70">
    <property type="entry name" value="MIP05841P"/>
    <property type="match status" value="1"/>
</dbReference>
<comment type="cofactor">
    <cofactor evidence="1 6 7">
        <name>pyridoxal 5'-phosphate</name>
        <dbReference type="ChEBI" id="CHEBI:597326"/>
    </cofactor>
</comment>
<dbReference type="GO" id="GO:0019752">
    <property type="term" value="P:carboxylic acid metabolic process"/>
    <property type="evidence" value="ECO:0007669"/>
    <property type="project" value="InterPro"/>
</dbReference>
<comment type="similarity">
    <text evidence="2 7">Belongs to the group II decarboxylase family.</text>
</comment>
<dbReference type="RefSeq" id="WP_171224261.1">
    <property type="nucleotide sequence ID" value="NZ_CP053085.1"/>
</dbReference>
<feature type="compositionally biased region" description="Polar residues" evidence="8">
    <location>
        <begin position="1"/>
        <end position="10"/>
    </location>
</feature>
<dbReference type="EMBL" id="CP053085">
    <property type="protein sequence ID" value="QJR34834.1"/>
    <property type="molecule type" value="Genomic_DNA"/>
</dbReference>
<dbReference type="InterPro" id="IPR010977">
    <property type="entry name" value="Aromatic_deC"/>
</dbReference>
<dbReference type="Gene3D" id="3.40.640.10">
    <property type="entry name" value="Type I PLP-dependent aspartate aminotransferase-like (Major domain)"/>
    <property type="match status" value="1"/>
</dbReference>
<keyword evidence="10" id="KW-1185">Reference proteome</keyword>
<dbReference type="GO" id="GO:0016831">
    <property type="term" value="F:carboxy-lyase activity"/>
    <property type="evidence" value="ECO:0007669"/>
    <property type="project" value="UniProtKB-KW"/>
</dbReference>
<protein>
    <submittedName>
        <fullName evidence="9">Amino acid decarboxylase</fullName>
    </submittedName>
</protein>
<evidence type="ECO:0000256" key="2">
    <source>
        <dbReference type="ARBA" id="ARBA00009533"/>
    </source>
</evidence>
<evidence type="ECO:0000256" key="5">
    <source>
        <dbReference type="ARBA" id="ARBA00023239"/>
    </source>
</evidence>